<evidence type="ECO:0000313" key="3">
    <source>
        <dbReference type="Proteomes" id="UP000060487"/>
    </source>
</evidence>
<dbReference type="RefSeq" id="WP_085052904.1">
    <property type="nucleotide sequence ID" value="NZ_LNQR01000081.1"/>
</dbReference>
<organism evidence="2 3">
    <name type="scientific">Candidatus Magnetominusculus xianensis</name>
    <dbReference type="NCBI Taxonomy" id="1748249"/>
    <lineage>
        <taxon>Bacteria</taxon>
        <taxon>Pseudomonadati</taxon>
        <taxon>Nitrospirota</taxon>
        <taxon>Nitrospiria</taxon>
        <taxon>Nitrospirales</taxon>
        <taxon>Nitrospiraceae</taxon>
        <taxon>Candidatus Magnetominusculus</taxon>
    </lineage>
</organism>
<dbReference type="EMBL" id="LNQR01000081">
    <property type="protein sequence ID" value="KWT82940.1"/>
    <property type="molecule type" value="Genomic_DNA"/>
</dbReference>
<accession>A0ABR5SDE5</accession>
<gene>
    <name evidence="2" type="ORF">ASN18_2301</name>
</gene>
<keyword evidence="3" id="KW-1185">Reference proteome</keyword>
<comment type="caution">
    <text evidence="2">The sequence shown here is derived from an EMBL/GenBank/DDBJ whole genome shotgun (WGS) entry which is preliminary data.</text>
</comment>
<sequence length="97" mass="11114">MDKWGIVIWISDLLHLTNVSFTSSEAAVILLVFAFVINVPFGYFRARQKVRSLNWFMYIHLPIPFVILMRSLVHLDYKFIPLSLAASVLGQYVGGKL</sequence>
<feature type="transmembrane region" description="Helical" evidence="1">
    <location>
        <begin position="26"/>
        <end position="43"/>
    </location>
</feature>
<dbReference type="Proteomes" id="UP000060487">
    <property type="component" value="Unassembled WGS sequence"/>
</dbReference>
<proteinExistence type="predicted"/>
<evidence type="ECO:0000256" key="1">
    <source>
        <dbReference type="SAM" id="Phobius"/>
    </source>
</evidence>
<feature type="transmembrane region" description="Helical" evidence="1">
    <location>
        <begin position="55"/>
        <end position="73"/>
    </location>
</feature>
<protein>
    <submittedName>
        <fullName evidence="2">Uncharacterized protein</fullName>
    </submittedName>
</protein>
<evidence type="ECO:0000313" key="2">
    <source>
        <dbReference type="EMBL" id="KWT82940.1"/>
    </source>
</evidence>
<keyword evidence="1" id="KW-0472">Membrane</keyword>
<reference evidence="2 3" key="1">
    <citation type="submission" date="2015-11" db="EMBL/GenBank/DDBJ databases">
        <authorList>
            <person name="Lin W."/>
        </authorList>
    </citation>
    <scope>NUCLEOTIDE SEQUENCE [LARGE SCALE GENOMIC DNA]</scope>
    <source>
        <strain evidence="2 3">HCH-1</strain>
    </source>
</reference>
<name>A0ABR5SDE5_9BACT</name>
<keyword evidence="1" id="KW-0812">Transmembrane</keyword>
<keyword evidence="1" id="KW-1133">Transmembrane helix</keyword>